<dbReference type="SUPFAM" id="SSF103473">
    <property type="entry name" value="MFS general substrate transporter"/>
    <property type="match status" value="1"/>
</dbReference>
<feature type="transmembrane region" description="Helical" evidence="8">
    <location>
        <begin position="53"/>
        <end position="71"/>
    </location>
</feature>
<feature type="transmembrane region" description="Helical" evidence="8">
    <location>
        <begin position="214"/>
        <end position="235"/>
    </location>
</feature>
<keyword evidence="4 8" id="KW-0812">Transmembrane</keyword>
<keyword evidence="11" id="KW-1185">Reference proteome</keyword>
<dbReference type="AlphaFoldDB" id="A0A6A5WHL6"/>
<keyword evidence="5 8" id="KW-1133">Transmembrane helix</keyword>
<evidence type="ECO:0000256" key="7">
    <source>
        <dbReference type="SAM" id="MobiDB-lite"/>
    </source>
</evidence>
<evidence type="ECO:0000256" key="4">
    <source>
        <dbReference type="ARBA" id="ARBA00022692"/>
    </source>
</evidence>
<name>A0A6A5WHL6_9PLEO</name>
<feature type="transmembrane region" description="Helical" evidence="8">
    <location>
        <begin position="126"/>
        <end position="143"/>
    </location>
</feature>
<dbReference type="InterPro" id="IPR011701">
    <property type="entry name" value="MFS"/>
</dbReference>
<feature type="transmembrane region" description="Helical" evidence="8">
    <location>
        <begin position="269"/>
        <end position="288"/>
    </location>
</feature>
<evidence type="ECO:0000256" key="6">
    <source>
        <dbReference type="ARBA" id="ARBA00023136"/>
    </source>
</evidence>
<organism evidence="10 11">
    <name type="scientific">Amniculicola lignicola CBS 123094</name>
    <dbReference type="NCBI Taxonomy" id="1392246"/>
    <lineage>
        <taxon>Eukaryota</taxon>
        <taxon>Fungi</taxon>
        <taxon>Dikarya</taxon>
        <taxon>Ascomycota</taxon>
        <taxon>Pezizomycotina</taxon>
        <taxon>Dothideomycetes</taxon>
        <taxon>Pleosporomycetidae</taxon>
        <taxon>Pleosporales</taxon>
        <taxon>Amniculicolaceae</taxon>
        <taxon>Amniculicola</taxon>
    </lineage>
</organism>
<keyword evidence="6 8" id="KW-0472">Membrane</keyword>
<accession>A0A6A5WHL6</accession>
<evidence type="ECO:0000256" key="2">
    <source>
        <dbReference type="ARBA" id="ARBA00008335"/>
    </source>
</evidence>
<feature type="transmembrane region" description="Helical" evidence="8">
    <location>
        <begin position="300"/>
        <end position="318"/>
    </location>
</feature>
<feature type="transmembrane region" description="Helical" evidence="8">
    <location>
        <begin position="338"/>
        <end position="358"/>
    </location>
</feature>
<evidence type="ECO:0000256" key="1">
    <source>
        <dbReference type="ARBA" id="ARBA00004141"/>
    </source>
</evidence>
<dbReference type="EMBL" id="ML977583">
    <property type="protein sequence ID" value="KAF2001390.1"/>
    <property type="molecule type" value="Genomic_DNA"/>
</dbReference>
<feature type="domain" description="Major facilitator superfamily (MFS) profile" evidence="9">
    <location>
        <begin position="61"/>
        <end position="567"/>
    </location>
</feature>
<reference evidence="10" key="1">
    <citation type="journal article" date="2020" name="Stud. Mycol.">
        <title>101 Dothideomycetes genomes: a test case for predicting lifestyles and emergence of pathogens.</title>
        <authorList>
            <person name="Haridas S."/>
            <person name="Albert R."/>
            <person name="Binder M."/>
            <person name="Bloem J."/>
            <person name="Labutti K."/>
            <person name="Salamov A."/>
            <person name="Andreopoulos B."/>
            <person name="Baker S."/>
            <person name="Barry K."/>
            <person name="Bills G."/>
            <person name="Bluhm B."/>
            <person name="Cannon C."/>
            <person name="Castanera R."/>
            <person name="Culley D."/>
            <person name="Daum C."/>
            <person name="Ezra D."/>
            <person name="Gonzalez J."/>
            <person name="Henrissat B."/>
            <person name="Kuo A."/>
            <person name="Liang C."/>
            <person name="Lipzen A."/>
            <person name="Lutzoni F."/>
            <person name="Magnuson J."/>
            <person name="Mondo S."/>
            <person name="Nolan M."/>
            <person name="Ohm R."/>
            <person name="Pangilinan J."/>
            <person name="Park H.-J."/>
            <person name="Ramirez L."/>
            <person name="Alfaro M."/>
            <person name="Sun H."/>
            <person name="Tritt A."/>
            <person name="Yoshinaga Y."/>
            <person name="Zwiers L.-H."/>
            <person name="Turgeon B."/>
            <person name="Goodwin S."/>
            <person name="Spatafora J."/>
            <person name="Crous P."/>
            <person name="Grigoriev I."/>
        </authorList>
    </citation>
    <scope>NUCLEOTIDE SEQUENCE</scope>
    <source>
        <strain evidence="10">CBS 123094</strain>
    </source>
</reference>
<dbReference type="InterPro" id="IPR020846">
    <property type="entry name" value="MFS_dom"/>
</dbReference>
<feature type="transmembrane region" description="Helical" evidence="8">
    <location>
        <begin position="91"/>
        <end position="114"/>
    </location>
</feature>
<sequence>MGPTDTETNTKGALDYGQNDTVHSLPDGIDEDSLPDAEAQPGVQDMEAVTVAWTRNSLIFAYSMIWLTYFVEGMLSGTTGALSPYVTSAFALHSLTPTVGILSSVIGGVTNLTIAKILDVFGRPQGYLFCIFIATMGLIMMAACNNVEAYAAAQVFYTVGNSGLQYSLSVFVADTSTLRNRGLMQAIVTSPNLITCWLAGPISEGFLEGPGWRWAFGMFSILVPAITLPLFGLLIKNYNKAKRLGLVKKSDSHRTPLQSVLYYCREFDAIGLLLISAGVALFLLPFNLYTLQAKGWNSPLVISMLVVGILLIISFAVWEKFFAPVTFFPYSLLLDRTVLGACLLSMCLFISFFCWSSFFSSFLQVVNNLSVEKASYVVQTYTVCSVVCAVGAGTLIHYTGRFKPIALYLGVPLSIFGLGLMIHFRTPNGNIGYIVMCQIFISVAAGVVIICDEIAILAAASHQHVAVCIAVLGMFGNIGGAVGLTIASAIWQDVFPKKLMELLPVEDLPNFLFIYGDITTQLSYPVGSPTRLAIQMAYGEAQKWLLVAGTASWVVGAAGVLMWRDINVIGIKQAKGHVW</sequence>
<dbReference type="PROSITE" id="PS50850">
    <property type="entry name" value="MFS"/>
    <property type="match status" value="1"/>
</dbReference>
<dbReference type="InterPro" id="IPR036259">
    <property type="entry name" value="MFS_trans_sf"/>
</dbReference>
<feature type="transmembrane region" description="Helical" evidence="8">
    <location>
        <begin position="431"/>
        <end position="458"/>
    </location>
</feature>
<proteinExistence type="inferred from homology"/>
<dbReference type="FunFam" id="1.20.1250.20:FF:000284">
    <property type="entry name" value="Siderophore iron transporter mirB"/>
    <property type="match status" value="1"/>
</dbReference>
<evidence type="ECO:0000256" key="5">
    <source>
        <dbReference type="ARBA" id="ARBA00022989"/>
    </source>
</evidence>
<comment type="similarity">
    <text evidence="2">Belongs to the major facilitator superfamily.</text>
</comment>
<comment type="subcellular location">
    <subcellularLocation>
        <location evidence="1">Membrane</location>
        <topology evidence="1">Multi-pass membrane protein</topology>
    </subcellularLocation>
</comment>
<dbReference type="Pfam" id="PF07690">
    <property type="entry name" value="MFS_1"/>
    <property type="match status" value="1"/>
</dbReference>
<feature type="region of interest" description="Disordered" evidence="7">
    <location>
        <begin position="1"/>
        <end position="33"/>
    </location>
</feature>
<dbReference type="GO" id="GO:0005886">
    <property type="term" value="C:plasma membrane"/>
    <property type="evidence" value="ECO:0007669"/>
    <property type="project" value="TreeGrafter"/>
</dbReference>
<feature type="transmembrane region" description="Helical" evidence="8">
    <location>
        <begin position="544"/>
        <end position="563"/>
    </location>
</feature>
<evidence type="ECO:0000256" key="8">
    <source>
        <dbReference type="SAM" id="Phobius"/>
    </source>
</evidence>
<keyword evidence="3" id="KW-0813">Transport</keyword>
<dbReference type="OrthoDB" id="4078873at2759"/>
<feature type="transmembrane region" description="Helical" evidence="8">
    <location>
        <begin position="405"/>
        <end position="425"/>
    </location>
</feature>
<evidence type="ECO:0000259" key="9">
    <source>
        <dbReference type="PROSITE" id="PS50850"/>
    </source>
</evidence>
<dbReference type="PANTHER" id="PTHR23501">
    <property type="entry name" value="MAJOR FACILITATOR SUPERFAMILY"/>
    <property type="match status" value="1"/>
</dbReference>
<feature type="transmembrane region" description="Helical" evidence="8">
    <location>
        <begin position="465"/>
        <end position="491"/>
    </location>
</feature>
<evidence type="ECO:0000313" key="10">
    <source>
        <dbReference type="EMBL" id="KAF2001390.1"/>
    </source>
</evidence>
<dbReference type="GO" id="GO:0022857">
    <property type="term" value="F:transmembrane transporter activity"/>
    <property type="evidence" value="ECO:0007669"/>
    <property type="project" value="InterPro"/>
</dbReference>
<dbReference type="Gene3D" id="1.20.1250.20">
    <property type="entry name" value="MFS general substrate transporter like domains"/>
    <property type="match status" value="2"/>
</dbReference>
<gene>
    <name evidence="10" type="ORF">P154DRAFT_521776</name>
</gene>
<dbReference type="PANTHER" id="PTHR23501:SF3">
    <property type="entry name" value="MAJOR FACILITATOR SUPERFAMILY (MFS) PROFILE DOMAIN-CONTAINING PROTEIN"/>
    <property type="match status" value="1"/>
</dbReference>
<feature type="compositionally biased region" description="Polar residues" evidence="7">
    <location>
        <begin position="1"/>
        <end position="11"/>
    </location>
</feature>
<evidence type="ECO:0000256" key="3">
    <source>
        <dbReference type="ARBA" id="ARBA00022448"/>
    </source>
</evidence>
<evidence type="ECO:0000313" key="11">
    <source>
        <dbReference type="Proteomes" id="UP000799779"/>
    </source>
</evidence>
<dbReference type="Proteomes" id="UP000799779">
    <property type="component" value="Unassembled WGS sequence"/>
</dbReference>
<feature type="transmembrane region" description="Helical" evidence="8">
    <location>
        <begin position="378"/>
        <end position="398"/>
    </location>
</feature>
<protein>
    <submittedName>
        <fullName evidence="10">Siderophore iron transporter mirB</fullName>
    </submittedName>
</protein>